<gene>
    <name evidence="1" type="ORF">OWV82_022745</name>
</gene>
<dbReference type="EMBL" id="CM051406">
    <property type="protein sequence ID" value="KAJ4702740.1"/>
    <property type="molecule type" value="Genomic_DNA"/>
</dbReference>
<evidence type="ECO:0000313" key="2">
    <source>
        <dbReference type="Proteomes" id="UP001164539"/>
    </source>
</evidence>
<accession>A0ACC1WUC3</accession>
<sequence>MAISVPLNQLTPLSSQTLRSVSFSVRANSVPTMDMDIGQAPFEPADTDFYKIGYVQNVSVYGVEFKEGPDGFGVFASEDVEPRSRARKLPWMFFPDIVPIGHPIFDIINSTDPETDWDLRLACLLLYAFDRTITFGNYMVISYPAQMSALACFSQQSKIIKFLHPHPICLCVLSEDLMELQDQNLASIMRKQQQRALEFWQKNWHSGVPLKIKSLARDPERFIWAMNIAQSRCINMQVRIGTLVQDSNMLIPYADMLNHSFQPNREEMTVNYMNGQMNNMLMQGYGFSSPVNPWYVIQFSGNSSIHLNSFFSVFNYRRILCKNPGGHLKLRSMINLLKIRTDWYRLHRKLFVEKVIKALDIYQHRIPF</sequence>
<comment type="caution">
    <text evidence="1">The sequence shown here is derived from an EMBL/GenBank/DDBJ whole genome shotgun (WGS) entry which is preliminary data.</text>
</comment>
<keyword evidence="2" id="KW-1185">Reference proteome</keyword>
<organism evidence="1 2">
    <name type="scientific">Melia azedarach</name>
    <name type="common">Chinaberry tree</name>
    <dbReference type="NCBI Taxonomy" id="155640"/>
    <lineage>
        <taxon>Eukaryota</taxon>
        <taxon>Viridiplantae</taxon>
        <taxon>Streptophyta</taxon>
        <taxon>Embryophyta</taxon>
        <taxon>Tracheophyta</taxon>
        <taxon>Spermatophyta</taxon>
        <taxon>Magnoliopsida</taxon>
        <taxon>eudicotyledons</taxon>
        <taxon>Gunneridae</taxon>
        <taxon>Pentapetalae</taxon>
        <taxon>rosids</taxon>
        <taxon>malvids</taxon>
        <taxon>Sapindales</taxon>
        <taxon>Meliaceae</taxon>
        <taxon>Melia</taxon>
    </lineage>
</organism>
<name>A0ACC1WUC3_MELAZ</name>
<dbReference type="Proteomes" id="UP001164539">
    <property type="component" value="Chromosome 13"/>
</dbReference>
<evidence type="ECO:0000313" key="1">
    <source>
        <dbReference type="EMBL" id="KAJ4702740.1"/>
    </source>
</evidence>
<proteinExistence type="predicted"/>
<reference evidence="1 2" key="1">
    <citation type="journal article" date="2023" name="Science">
        <title>Complex scaffold remodeling in plant triterpene biosynthesis.</title>
        <authorList>
            <person name="De La Pena R."/>
            <person name="Hodgson H."/>
            <person name="Liu J.C."/>
            <person name="Stephenson M.J."/>
            <person name="Martin A.C."/>
            <person name="Owen C."/>
            <person name="Harkess A."/>
            <person name="Leebens-Mack J."/>
            <person name="Jimenez L.E."/>
            <person name="Osbourn A."/>
            <person name="Sattely E.S."/>
        </authorList>
    </citation>
    <scope>NUCLEOTIDE SEQUENCE [LARGE SCALE GENOMIC DNA]</scope>
    <source>
        <strain evidence="2">cv. JPN11</strain>
        <tissue evidence="1">Leaf</tissue>
    </source>
</reference>
<protein>
    <submittedName>
        <fullName evidence="1">Plastid transcriptionally active 14</fullName>
    </submittedName>
</protein>